<dbReference type="GO" id="GO:0003779">
    <property type="term" value="F:actin binding"/>
    <property type="evidence" value="ECO:0007669"/>
    <property type="project" value="TreeGrafter"/>
</dbReference>
<evidence type="ECO:0000256" key="1">
    <source>
        <dbReference type="ARBA" id="ARBA00004496"/>
    </source>
</evidence>
<evidence type="ECO:0000256" key="2">
    <source>
        <dbReference type="ARBA" id="ARBA00022490"/>
    </source>
</evidence>
<dbReference type="PANTHER" id="PTHR24217">
    <property type="entry name" value="PUTATIVE-RELATED"/>
    <property type="match status" value="1"/>
</dbReference>
<sequence>MELLQNEGRGARLFARRRERTSRLEALIERQSPPVAGKSATEGRAVPPLLTGCAEMSEKVGVDLQWGAWPTRVTPPVGVAAKLRSTSSKKAPLKSGKVPRRPLSSLNRSARPFTPISSPPSGSADIPPPRSGLLDSARGRHNQHLPMFTFQERPKLAPNPDLLSLVQRIDTGQVESQNEGKEVNVNPRPSSEVVKAKLQAGGRGAELFRRREVRMEFLECSDDI</sequence>
<name>A0A8C4QXZ3_EPTBU</name>
<dbReference type="Ensembl" id="ENSEBUT00000022579.1">
    <property type="protein sequence ID" value="ENSEBUP00000022003.1"/>
    <property type="gene ID" value="ENSEBUG00000013571.1"/>
</dbReference>
<keyword evidence="2" id="KW-0963">Cytoplasm</keyword>
<dbReference type="GO" id="GO:0030018">
    <property type="term" value="C:Z disc"/>
    <property type="evidence" value="ECO:0007669"/>
    <property type="project" value="TreeGrafter"/>
</dbReference>
<accession>A0A8C4QXZ3</accession>
<protein>
    <submittedName>
        <fullName evidence="6">Uncharacterized protein</fullName>
    </submittedName>
</protein>
<dbReference type="AlphaFoldDB" id="A0A8C4QXZ3"/>
<dbReference type="PANTHER" id="PTHR24217:SF0">
    <property type="entry name" value="PDZ DOMAIN-CONTAINING PROTEIN"/>
    <property type="match status" value="1"/>
</dbReference>
<organism evidence="6 7">
    <name type="scientific">Eptatretus burgeri</name>
    <name type="common">Inshore hagfish</name>
    <dbReference type="NCBI Taxonomy" id="7764"/>
    <lineage>
        <taxon>Eukaryota</taxon>
        <taxon>Metazoa</taxon>
        <taxon>Chordata</taxon>
        <taxon>Craniata</taxon>
        <taxon>Vertebrata</taxon>
        <taxon>Cyclostomata</taxon>
        <taxon>Myxini</taxon>
        <taxon>Myxiniformes</taxon>
        <taxon>Myxinidae</taxon>
        <taxon>Eptatretinae</taxon>
        <taxon>Eptatretus</taxon>
    </lineage>
</organism>
<feature type="region of interest" description="Disordered" evidence="5">
    <location>
        <begin position="83"/>
        <end position="138"/>
    </location>
</feature>
<evidence type="ECO:0000313" key="6">
    <source>
        <dbReference type="Ensembl" id="ENSEBUP00000022003.1"/>
    </source>
</evidence>
<dbReference type="InterPro" id="IPR051976">
    <property type="entry name" value="Synaptopodin_domain"/>
</dbReference>
<evidence type="ECO:0000256" key="4">
    <source>
        <dbReference type="ARBA" id="ARBA00038161"/>
    </source>
</evidence>
<evidence type="ECO:0000256" key="3">
    <source>
        <dbReference type="ARBA" id="ARBA00022553"/>
    </source>
</evidence>
<proteinExistence type="inferred from homology"/>
<dbReference type="GO" id="GO:0015629">
    <property type="term" value="C:actin cytoskeleton"/>
    <property type="evidence" value="ECO:0007669"/>
    <property type="project" value="TreeGrafter"/>
</dbReference>
<dbReference type="GO" id="GO:0005634">
    <property type="term" value="C:nucleus"/>
    <property type="evidence" value="ECO:0007669"/>
    <property type="project" value="TreeGrafter"/>
</dbReference>
<comment type="similarity">
    <text evidence="4">Belongs to the synaptopodin family.</text>
</comment>
<comment type="subcellular location">
    <subcellularLocation>
        <location evidence="1">Cytoplasm</location>
    </subcellularLocation>
</comment>
<evidence type="ECO:0000256" key="5">
    <source>
        <dbReference type="SAM" id="MobiDB-lite"/>
    </source>
</evidence>
<dbReference type="Proteomes" id="UP000694388">
    <property type="component" value="Unplaced"/>
</dbReference>
<reference evidence="6" key="2">
    <citation type="submission" date="2025-09" db="UniProtKB">
        <authorList>
            <consortium name="Ensembl"/>
        </authorList>
    </citation>
    <scope>IDENTIFICATION</scope>
</reference>
<dbReference type="GO" id="GO:0032233">
    <property type="term" value="P:positive regulation of actin filament bundle assembly"/>
    <property type="evidence" value="ECO:0007669"/>
    <property type="project" value="TreeGrafter"/>
</dbReference>
<reference evidence="6" key="1">
    <citation type="submission" date="2025-08" db="UniProtKB">
        <authorList>
            <consortium name="Ensembl"/>
        </authorList>
    </citation>
    <scope>IDENTIFICATION</scope>
</reference>
<evidence type="ECO:0000313" key="7">
    <source>
        <dbReference type="Proteomes" id="UP000694388"/>
    </source>
</evidence>
<keyword evidence="7" id="KW-1185">Reference proteome</keyword>
<keyword evidence="3" id="KW-0597">Phosphoprotein</keyword>